<gene>
    <name evidence="1" type="ORF">EfsSVR2332_01610</name>
</gene>
<protein>
    <submittedName>
        <fullName evidence="1">Uncharacterized protein</fullName>
    </submittedName>
</protein>
<dbReference type="EMBL" id="AP026729">
    <property type="protein sequence ID" value="BDQ60083.1"/>
    <property type="molecule type" value="Genomic_DNA"/>
</dbReference>
<name>A0AC59HKB2_ENTFL</name>
<reference evidence="1" key="1">
    <citation type="submission" date="2022-08" db="EMBL/GenBank/DDBJ databases">
        <title>Molecular epidemiological analysis of five strains of VanD-type vancomycin-resistant Enterococcus faecalis.</title>
        <authorList>
            <person name="Mimura K."/>
            <person name="Hashimoto Y."/>
            <person name="Tomita H."/>
        </authorList>
    </citation>
    <scope>NUCLEOTIDE SEQUENCE</scope>
    <source>
        <strain evidence="1">SVR2332</strain>
    </source>
</reference>
<dbReference type="Proteomes" id="UP001317613">
    <property type="component" value="Chromosome"/>
</dbReference>
<evidence type="ECO:0000313" key="1">
    <source>
        <dbReference type="EMBL" id="BDQ60083.1"/>
    </source>
</evidence>
<evidence type="ECO:0000313" key="2">
    <source>
        <dbReference type="Proteomes" id="UP001317613"/>
    </source>
</evidence>
<sequence length="303" mass="34411">MKGLSKKKRMSTWLALGITVVSCFALSGEVQASVERTKVDEFANVLDVSASPTERTNGVYDTNYFNNFSDLGAWHGYYLPEKSNKELLGGFAGPLIIAEEYPVNLAASLNKLTVKNKKTGETYDLSQSNRMDLSYYPGRLEQTYELDDLTIHLALIFVSNRTALIQTTLENTGEEPLSLEAIWTGAVFDKIQEGTETLDIGTRLTAKDNDIQVNFGEVREMWNYFATKDTKYTIHHADKVSTKIDNRNYTATAEPIELKPKQTYNTYTTESYTFTKEEEAKEQQQAPEYTKNAARYFKENKQR</sequence>
<proteinExistence type="predicted"/>
<accession>A0AC59HKB2</accession>
<organism evidence="1 2">
    <name type="scientific">Enterococcus faecalis</name>
    <name type="common">Streptococcus faecalis</name>
    <dbReference type="NCBI Taxonomy" id="1351"/>
    <lineage>
        <taxon>Bacteria</taxon>
        <taxon>Bacillati</taxon>
        <taxon>Bacillota</taxon>
        <taxon>Bacilli</taxon>
        <taxon>Lactobacillales</taxon>
        <taxon>Enterococcaceae</taxon>
        <taxon>Enterococcus</taxon>
    </lineage>
</organism>